<dbReference type="KEGG" id="goe:100899042"/>
<dbReference type="PANTHER" id="PTHR20951:SF2">
    <property type="entry name" value="SPRY DOMAIN-CONTAINING PROTEIN 7"/>
    <property type="match status" value="1"/>
</dbReference>
<sequence length="193" mass="20934">MECLGCIRAFFAANQQIPEYSRLPPVHLDTHFMGENAVIVKNGYRLCGTGGSLANQPIAQNKAYFEVKLQQGGIWGVGIATREVDLNKLPLGTDYRSVVLRDDGCVVGGGQIRHRLPQPVQEGDVIGVAYDHVELQFALNGVDLQVATSGIKGEEVYPVVYVDGGAVMEAAFSSFYHAPPAGYQRILVEQSLL</sequence>
<dbReference type="InterPro" id="IPR043136">
    <property type="entry name" value="B30.2/SPRY_sf"/>
</dbReference>
<accession>A0AAJ6QTL8</accession>
<dbReference type="PROSITE" id="PS50188">
    <property type="entry name" value="B302_SPRY"/>
    <property type="match status" value="1"/>
</dbReference>
<dbReference type="CDD" id="cd12880">
    <property type="entry name" value="SPRYD7"/>
    <property type="match status" value="1"/>
</dbReference>
<keyword evidence="3" id="KW-1185">Reference proteome</keyword>
<evidence type="ECO:0000259" key="2">
    <source>
        <dbReference type="PROSITE" id="PS50188"/>
    </source>
</evidence>
<organism evidence="3 4">
    <name type="scientific">Galendromus occidentalis</name>
    <name type="common">western predatory mite</name>
    <dbReference type="NCBI Taxonomy" id="34638"/>
    <lineage>
        <taxon>Eukaryota</taxon>
        <taxon>Metazoa</taxon>
        <taxon>Ecdysozoa</taxon>
        <taxon>Arthropoda</taxon>
        <taxon>Chelicerata</taxon>
        <taxon>Arachnida</taxon>
        <taxon>Acari</taxon>
        <taxon>Parasitiformes</taxon>
        <taxon>Mesostigmata</taxon>
        <taxon>Gamasina</taxon>
        <taxon>Phytoseioidea</taxon>
        <taxon>Phytoseiidae</taxon>
        <taxon>Typhlodrominae</taxon>
        <taxon>Galendromus</taxon>
    </lineage>
</organism>
<dbReference type="PANTHER" id="PTHR20951">
    <property type="entry name" value="C13ORF1 PROTEIN-RELATED"/>
    <property type="match status" value="1"/>
</dbReference>
<gene>
    <name evidence="4" type="primary">LOC100899042</name>
</gene>
<evidence type="ECO:0000313" key="4">
    <source>
        <dbReference type="RefSeq" id="XP_003743462.1"/>
    </source>
</evidence>
<dbReference type="Proteomes" id="UP000694867">
    <property type="component" value="Unplaced"/>
</dbReference>
<dbReference type="InterPro" id="IPR013320">
    <property type="entry name" value="ConA-like_dom_sf"/>
</dbReference>
<evidence type="ECO:0000313" key="3">
    <source>
        <dbReference type="Proteomes" id="UP000694867"/>
    </source>
</evidence>
<dbReference type="Pfam" id="PF00622">
    <property type="entry name" value="SPRY"/>
    <property type="match status" value="1"/>
</dbReference>
<protein>
    <recommendedName>
        <fullName evidence="1">SPRY domain-containing protein 7</fullName>
    </recommendedName>
</protein>
<dbReference type="InterPro" id="IPR001870">
    <property type="entry name" value="B30.2/SPRY"/>
</dbReference>
<dbReference type="InterPro" id="IPR035766">
    <property type="entry name" value="SPRYD7"/>
</dbReference>
<feature type="domain" description="B30.2/SPRY" evidence="2">
    <location>
        <begin position="1"/>
        <end position="180"/>
    </location>
</feature>
<evidence type="ECO:0000256" key="1">
    <source>
        <dbReference type="ARBA" id="ARBA00021772"/>
    </source>
</evidence>
<dbReference type="Gene3D" id="2.60.120.920">
    <property type="match status" value="1"/>
</dbReference>
<dbReference type="AlphaFoldDB" id="A0AAJ6QTL8"/>
<dbReference type="SUPFAM" id="SSF49899">
    <property type="entry name" value="Concanavalin A-like lectins/glucanases"/>
    <property type="match status" value="1"/>
</dbReference>
<dbReference type="GeneID" id="100899042"/>
<dbReference type="InterPro" id="IPR003877">
    <property type="entry name" value="SPRY_dom"/>
</dbReference>
<name>A0AAJ6QTL8_9ACAR</name>
<reference evidence="4" key="1">
    <citation type="submission" date="2025-08" db="UniProtKB">
        <authorList>
            <consortium name="RefSeq"/>
        </authorList>
    </citation>
    <scope>IDENTIFICATION</scope>
</reference>
<proteinExistence type="predicted"/>
<dbReference type="RefSeq" id="XP_003743462.1">
    <property type="nucleotide sequence ID" value="XM_003743414.1"/>
</dbReference>
<dbReference type="SMART" id="SM00449">
    <property type="entry name" value="SPRY"/>
    <property type="match status" value="1"/>
</dbReference>